<dbReference type="GO" id="GO:0003824">
    <property type="term" value="F:catalytic activity"/>
    <property type="evidence" value="ECO:0007669"/>
    <property type="project" value="InterPro"/>
</dbReference>
<dbReference type="Gene3D" id="3.40.50.280">
    <property type="entry name" value="Cobalamin-binding domain"/>
    <property type="match status" value="1"/>
</dbReference>
<dbReference type="GO" id="GO:0031419">
    <property type="term" value="F:cobalamin binding"/>
    <property type="evidence" value="ECO:0007669"/>
    <property type="project" value="InterPro"/>
</dbReference>
<dbReference type="GO" id="GO:0046872">
    <property type="term" value="F:metal ion binding"/>
    <property type="evidence" value="ECO:0007669"/>
    <property type="project" value="UniProtKB-KW"/>
</dbReference>
<dbReference type="PANTHER" id="PTHR43409">
    <property type="entry name" value="ANAEROBIC MAGNESIUM-PROTOPORPHYRIN IX MONOMETHYL ESTER CYCLASE-RELATED"/>
    <property type="match status" value="1"/>
</dbReference>
<dbReference type="SUPFAM" id="SSF102114">
    <property type="entry name" value="Radical SAM enzymes"/>
    <property type="match status" value="1"/>
</dbReference>
<keyword evidence="3" id="KW-0479">Metal-binding</keyword>
<organism evidence="7">
    <name type="scientific">marine metagenome</name>
    <dbReference type="NCBI Taxonomy" id="408172"/>
    <lineage>
        <taxon>unclassified sequences</taxon>
        <taxon>metagenomes</taxon>
        <taxon>ecological metagenomes</taxon>
    </lineage>
</organism>
<dbReference type="Pfam" id="PF02310">
    <property type="entry name" value="B12-binding"/>
    <property type="match status" value="1"/>
</dbReference>
<dbReference type="Gene3D" id="3.80.30.20">
    <property type="entry name" value="tm_1862 like domain"/>
    <property type="match status" value="1"/>
</dbReference>
<dbReference type="CDD" id="cd02068">
    <property type="entry name" value="radical_SAM_B12_BD"/>
    <property type="match status" value="1"/>
</dbReference>
<evidence type="ECO:0000256" key="1">
    <source>
        <dbReference type="ARBA" id="ARBA00001966"/>
    </source>
</evidence>
<dbReference type="SFLD" id="SFLDS00029">
    <property type="entry name" value="Radical_SAM"/>
    <property type="match status" value="1"/>
</dbReference>
<dbReference type="InterPro" id="IPR051198">
    <property type="entry name" value="BchE-like"/>
</dbReference>
<dbReference type="GO" id="GO:0051536">
    <property type="term" value="F:iron-sulfur cluster binding"/>
    <property type="evidence" value="ECO:0007669"/>
    <property type="project" value="UniProtKB-KW"/>
</dbReference>
<keyword evidence="4" id="KW-0408">Iron</keyword>
<dbReference type="InterPro" id="IPR058240">
    <property type="entry name" value="rSAM_sf"/>
</dbReference>
<evidence type="ECO:0000259" key="6">
    <source>
        <dbReference type="PROSITE" id="PS51332"/>
    </source>
</evidence>
<dbReference type="Pfam" id="PF04055">
    <property type="entry name" value="Radical_SAM"/>
    <property type="match status" value="1"/>
</dbReference>
<evidence type="ECO:0000256" key="3">
    <source>
        <dbReference type="ARBA" id="ARBA00022723"/>
    </source>
</evidence>
<evidence type="ECO:0000313" key="7">
    <source>
        <dbReference type="EMBL" id="SVD13471.1"/>
    </source>
</evidence>
<dbReference type="PROSITE" id="PS51332">
    <property type="entry name" value="B12_BINDING"/>
    <property type="match status" value="1"/>
</dbReference>
<feature type="domain" description="B12-binding" evidence="6">
    <location>
        <begin position="1"/>
        <end position="135"/>
    </location>
</feature>
<dbReference type="InterPro" id="IPR023404">
    <property type="entry name" value="rSAM_horseshoe"/>
</dbReference>
<dbReference type="InterPro" id="IPR036724">
    <property type="entry name" value="Cobalamin-bd_sf"/>
</dbReference>
<gene>
    <name evidence="7" type="ORF">METZ01_LOCUS366325</name>
</gene>
<sequence length="306" mass="35457">MNTLLINPDHGNAVNNYPWGVLSVGSYLKQRGQNVRLLDLSNFPGNIDDKIEEAIEWAHLVGIGMFSSDVPTVLDIVDRIKSSRQDINIICGGPHVVLEPELTCQYKNIDFTAYGEGEKTIESLISELEKENPNFDNVPSLIYKSGGETKRTAKSEQFVDFYDIDYTLLDAQVRETFGDYIQVLTSRGCSFRCTFCYNPVINQVFRPRPAEGFTSELDKIVSEYNPKIVYFRDENFLQEKERIHEFIRLYKEKDYTFRWRATSRVGYMRDRYINDEMLKNLEDINLETLKFGVESGSQRVLNFIKK</sequence>
<dbReference type="SUPFAM" id="SSF52242">
    <property type="entry name" value="Cobalamin (vitamin B12)-binding domain"/>
    <property type="match status" value="1"/>
</dbReference>
<dbReference type="SFLD" id="SFLDG01082">
    <property type="entry name" value="B12-binding_domain_containing"/>
    <property type="match status" value="1"/>
</dbReference>
<protein>
    <recommendedName>
        <fullName evidence="6">B12-binding domain-containing protein</fullName>
    </recommendedName>
</protein>
<dbReference type="AlphaFoldDB" id="A0A382SX18"/>
<dbReference type="CDD" id="cd01335">
    <property type="entry name" value="Radical_SAM"/>
    <property type="match status" value="1"/>
</dbReference>
<proteinExistence type="predicted"/>
<dbReference type="EMBL" id="UINC01131643">
    <property type="protein sequence ID" value="SVD13471.1"/>
    <property type="molecule type" value="Genomic_DNA"/>
</dbReference>
<dbReference type="InterPro" id="IPR007197">
    <property type="entry name" value="rSAM"/>
</dbReference>
<comment type="cofactor">
    <cofactor evidence="1">
        <name>[4Fe-4S] cluster</name>
        <dbReference type="ChEBI" id="CHEBI:49883"/>
    </cofactor>
</comment>
<evidence type="ECO:0000256" key="2">
    <source>
        <dbReference type="ARBA" id="ARBA00022691"/>
    </source>
</evidence>
<keyword evidence="2" id="KW-0949">S-adenosyl-L-methionine</keyword>
<reference evidence="7" key="1">
    <citation type="submission" date="2018-05" db="EMBL/GenBank/DDBJ databases">
        <authorList>
            <person name="Lanie J.A."/>
            <person name="Ng W.-L."/>
            <person name="Kazmierczak K.M."/>
            <person name="Andrzejewski T.M."/>
            <person name="Davidsen T.M."/>
            <person name="Wayne K.J."/>
            <person name="Tettelin H."/>
            <person name="Glass J.I."/>
            <person name="Rusch D."/>
            <person name="Podicherti R."/>
            <person name="Tsui H.-C.T."/>
            <person name="Winkler M.E."/>
        </authorList>
    </citation>
    <scope>NUCLEOTIDE SEQUENCE</scope>
</reference>
<evidence type="ECO:0000256" key="4">
    <source>
        <dbReference type="ARBA" id="ARBA00023004"/>
    </source>
</evidence>
<name>A0A382SX18_9ZZZZ</name>
<dbReference type="InterPro" id="IPR006158">
    <property type="entry name" value="Cobalamin-bd"/>
</dbReference>
<accession>A0A382SX18</accession>
<keyword evidence="5" id="KW-0411">Iron-sulfur</keyword>
<evidence type="ECO:0000256" key="5">
    <source>
        <dbReference type="ARBA" id="ARBA00023014"/>
    </source>
</evidence>
<feature type="non-terminal residue" evidence="7">
    <location>
        <position position="306"/>
    </location>
</feature>